<proteinExistence type="inferred from homology"/>
<keyword evidence="3" id="KW-0687">Ribonucleoprotein</keyword>
<name>A0A6J1AC18_9ROSI</name>
<dbReference type="InterPro" id="IPR018269">
    <property type="entry name" value="Ribosomal_uS13_CS"/>
</dbReference>
<keyword evidence="4" id="KW-1185">Reference proteome</keyword>
<dbReference type="InterPro" id="IPR001892">
    <property type="entry name" value="Ribosomal_uS13"/>
</dbReference>
<reference evidence="5" key="1">
    <citation type="submission" date="2025-08" db="UniProtKB">
        <authorList>
            <consortium name="RefSeq"/>
        </authorList>
    </citation>
    <scope>IDENTIFICATION</scope>
    <source>
        <tissue evidence="5">Leaf</tissue>
    </source>
</reference>
<dbReference type="HAMAP" id="MF_01315">
    <property type="entry name" value="Ribosomal_uS13"/>
    <property type="match status" value="1"/>
</dbReference>
<dbReference type="GO" id="GO:0015935">
    <property type="term" value="C:small ribosomal subunit"/>
    <property type="evidence" value="ECO:0007669"/>
    <property type="project" value="TreeGrafter"/>
</dbReference>
<organism evidence="4 5">
    <name type="scientific">Herrania umbratica</name>
    <dbReference type="NCBI Taxonomy" id="108875"/>
    <lineage>
        <taxon>Eukaryota</taxon>
        <taxon>Viridiplantae</taxon>
        <taxon>Streptophyta</taxon>
        <taxon>Embryophyta</taxon>
        <taxon>Tracheophyta</taxon>
        <taxon>Spermatophyta</taxon>
        <taxon>Magnoliopsida</taxon>
        <taxon>eudicotyledons</taxon>
        <taxon>Gunneridae</taxon>
        <taxon>Pentapetalae</taxon>
        <taxon>rosids</taxon>
        <taxon>malvids</taxon>
        <taxon>Malvales</taxon>
        <taxon>Malvaceae</taxon>
        <taxon>Byttnerioideae</taxon>
        <taxon>Herrania</taxon>
    </lineage>
</organism>
<evidence type="ECO:0000313" key="4">
    <source>
        <dbReference type="Proteomes" id="UP000504621"/>
    </source>
</evidence>
<dbReference type="RefSeq" id="XP_021284523.1">
    <property type="nucleotide sequence ID" value="XM_021428848.1"/>
</dbReference>
<dbReference type="FunFam" id="1.10.8.50:FF:000001">
    <property type="entry name" value="30S ribosomal protein S13"/>
    <property type="match status" value="1"/>
</dbReference>
<dbReference type="SUPFAM" id="SSF46946">
    <property type="entry name" value="S13-like H2TH domain"/>
    <property type="match status" value="1"/>
</dbReference>
<dbReference type="GO" id="GO:0005739">
    <property type="term" value="C:mitochondrion"/>
    <property type="evidence" value="ECO:0007669"/>
    <property type="project" value="TreeGrafter"/>
</dbReference>
<dbReference type="PROSITE" id="PS50159">
    <property type="entry name" value="RIBOSOMAL_S13_2"/>
    <property type="match status" value="1"/>
</dbReference>
<dbReference type="GeneID" id="110416773"/>
<dbReference type="PANTHER" id="PTHR10871">
    <property type="entry name" value="30S RIBOSOMAL PROTEIN S13/40S RIBOSOMAL PROTEIN S18"/>
    <property type="match status" value="1"/>
</dbReference>
<protein>
    <submittedName>
        <fullName evidence="5">Small ribosomal subunit protein S13, mitochondrial</fullName>
    </submittedName>
</protein>
<comment type="similarity">
    <text evidence="1">Belongs to the universal ribosomal protein uS13 family.</text>
</comment>
<dbReference type="InterPro" id="IPR027437">
    <property type="entry name" value="Rbsml_uS13_C"/>
</dbReference>
<keyword evidence="2" id="KW-0689">Ribosomal protein</keyword>
<dbReference type="Pfam" id="PF00416">
    <property type="entry name" value="Ribosomal_S13"/>
    <property type="match status" value="1"/>
</dbReference>
<dbReference type="OrthoDB" id="525520at2759"/>
<dbReference type="Proteomes" id="UP000504621">
    <property type="component" value="Unplaced"/>
</dbReference>
<dbReference type="GO" id="GO:0003735">
    <property type="term" value="F:structural constituent of ribosome"/>
    <property type="evidence" value="ECO:0007669"/>
    <property type="project" value="InterPro"/>
</dbReference>
<dbReference type="GO" id="GO:0003723">
    <property type="term" value="F:RNA binding"/>
    <property type="evidence" value="ECO:0007669"/>
    <property type="project" value="InterPro"/>
</dbReference>
<dbReference type="Gene3D" id="4.10.910.10">
    <property type="entry name" value="30s ribosomal protein s13, domain 2"/>
    <property type="match status" value="1"/>
</dbReference>
<evidence type="ECO:0000256" key="3">
    <source>
        <dbReference type="ARBA" id="ARBA00023274"/>
    </source>
</evidence>
<dbReference type="AlphaFoldDB" id="A0A6J1AC18"/>
<gene>
    <name evidence="5" type="primary">LOC110416773</name>
</gene>
<dbReference type="PANTHER" id="PTHR10871:SF28">
    <property type="entry name" value="SMALL RIBOSOMAL SUBUNIT PROTEIN US13M"/>
    <property type="match status" value="1"/>
</dbReference>
<evidence type="ECO:0000256" key="2">
    <source>
        <dbReference type="ARBA" id="ARBA00022980"/>
    </source>
</evidence>
<dbReference type="GO" id="GO:0006412">
    <property type="term" value="P:translation"/>
    <property type="evidence" value="ECO:0007669"/>
    <property type="project" value="InterPro"/>
</dbReference>
<evidence type="ECO:0000256" key="1">
    <source>
        <dbReference type="ARBA" id="ARBA00008080"/>
    </source>
</evidence>
<dbReference type="InterPro" id="IPR010979">
    <property type="entry name" value="Ribosomal_uS13-like_H2TH"/>
</dbReference>
<dbReference type="Gene3D" id="1.10.8.50">
    <property type="match status" value="1"/>
</dbReference>
<sequence length="155" mass="17217">MLGLRGSVGILSDASHRLLQNITFHGIKVQCIRVGGAEIPDHKRLAVSLQSIFGIGRTRARQILSELNIDNKLTNELTGNELLSLREHVSSTCVIGEDLRRCVNADMTRLKGIQCYKGIRHEDKLPCRGQRTKTNARTAKMGLNAVVERHKASHN</sequence>
<dbReference type="PROSITE" id="PS00646">
    <property type="entry name" value="RIBOSOMAL_S13_1"/>
    <property type="match status" value="1"/>
</dbReference>
<evidence type="ECO:0000313" key="5">
    <source>
        <dbReference type="RefSeq" id="XP_021284523.1"/>
    </source>
</evidence>
<accession>A0A6J1AC18</accession>